<keyword evidence="1" id="KW-0067">ATP-binding</keyword>
<keyword evidence="1" id="KW-0547">Nucleotide-binding</keyword>
<dbReference type="GO" id="GO:0005524">
    <property type="term" value="F:ATP binding"/>
    <property type="evidence" value="ECO:0007669"/>
    <property type="project" value="UniProtKB-KW"/>
</dbReference>
<accession>A0A7X6HX28</accession>
<sequence>MEAQSTQLASLVAAPPQVPAGISLVGSQMRSTNLERDVQLQDLGEPYFGVRALDILDRVTNAIEDLRRPRAWSFTGPYGSGKSTLSNLFDALLGDDQARRDAAHRAVTATSEGQANRLARVRDELAEKGFLGAVATAQREPLAVTLHRALETAATRRWGKRRPKDVAAALAACAEGELPTPQNLIEATTVLCSKDPVLLIIDEFGKTLEYLAAQGDSGSAANDVYLLQMLAEKGAGRTGLRLFMFTLQHLSFTDYAARSSAIQTQEWAKIQGRFEDITFAPNLGDSVHLMCRRLDHSKVSAQGHALIRAQADAADAFWRDNALLSVVDISARRFALLYPLHPLTAVAAPLLASQIGQNDRSLTGFLSSDEPNTVRRTLETAASEASERATTIRVPQLYDYFFASGRTTILASSNASRWLEVDSRINEAHGLPTEDQEVLKAIGILNLIDTDGLLRATPSMIHFALNDPVQVTDPVSFAALQERLERLVEDGFVVHRAYSNEYRVWQGTDVDIDNRVREVTARIDPTDVVQYFSQHLGSVLPSAVVAGGHSQRTGMLRYFTTAVSHKGGKVSGPDVIQDAADGMVLFHLGPIEDRPMVDSPLPVLIGTTKDPDAVLRAGIDLVALEELLDDDTIDHVAKREIEERASELAQNMGFLLDTAFHPLASQSTWSLWHKGTNVPDQDSEPIEARSYANLASQACDRVYKHTPHIRNEMLGRHQLTSNGARARRELLTATLQQSGLPLLGFDKTKYTPERAMYHGVLEYLGLHQAAGEVKAGTEGGSLLTHGLSRPSAEKNESVLAVWEAVDEALTHAKQPTPVVDIYRHLMAPPYGVKAGVVPILLVTALILRSQDVALFEDGNYCQRLTPEIIERLNVPYPDRFTVKASPSGRGQRRLVVDQLAKSLNADTPKSRTARNPALLSVTRAILERIMVMDPYGRQTRRLSPEAVAIRAVLSAATDPDELVFISLPQSLGMEPIGPSMPRDEGAARAYVDRLTTALDELSGARAALRREVVGVLAREFRLPADLTELRTGLTERLSGFASAPLELSLQGFVSRVLNKSLPDEDWLDPLIIRLTNKALGDWNDRDVEAFPRQVREVARALDRVSHLYEVQEASTTGEGKAAKPRQIDTHLLTLTTPSGTEERTLIHVPRQSRQTADELVVSVIKQAEDALGPDGARILLAALAEHLAAKDSAEQPHTKETP</sequence>
<comment type="caution">
    <text evidence="1">The sequence shown here is derived from an EMBL/GenBank/DDBJ whole genome shotgun (WGS) entry which is preliminary data.</text>
</comment>
<reference evidence="1 2" key="1">
    <citation type="submission" date="2020-03" db="EMBL/GenBank/DDBJ databases">
        <title>Draft genome of Streptomyces sp. ventii, isolated from the Axial Seamount in the Pacific Ocean, and resequencing of the two type strains Streptomyces lonarensis strain NCL 716 and Streptomyces bohaiensis strain 11A07.</title>
        <authorList>
            <person name="Loughran R.M."/>
            <person name="Pfannmuller K.M."/>
            <person name="Wasson B.J."/>
            <person name="Deadmond M.C."/>
            <person name="Paddock B.E."/>
            <person name="Koyack M.J."/>
            <person name="Gallegos D.A."/>
            <person name="Mitchell E.A."/>
            <person name="Ushijima B."/>
            <person name="Saw J.H."/>
            <person name="Mcphail K.L."/>
            <person name="Videau P."/>
        </authorList>
    </citation>
    <scope>NUCLEOTIDE SEQUENCE [LARGE SCALE GENOMIC DNA]</scope>
    <source>
        <strain evidence="1 2">NCL716</strain>
    </source>
</reference>
<dbReference type="SUPFAM" id="SSF52540">
    <property type="entry name" value="P-loop containing nucleoside triphosphate hydrolases"/>
    <property type="match status" value="1"/>
</dbReference>
<proteinExistence type="predicted"/>
<evidence type="ECO:0000313" key="2">
    <source>
        <dbReference type="Proteomes" id="UP000578686"/>
    </source>
</evidence>
<name>A0A7X6HX28_9ACTN</name>
<dbReference type="InterPro" id="IPR027417">
    <property type="entry name" value="P-loop_NTPase"/>
</dbReference>
<protein>
    <submittedName>
        <fullName evidence="1">ATP-binding protein</fullName>
    </submittedName>
</protein>
<gene>
    <name evidence="1" type="ORF">HCN56_00505</name>
</gene>
<evidence type="ECO:0000313" key="1">
    <source>
        <dbReference type="EMBL" id="NJQ04093.1"/>
    </source>
</evidence>
<dbReference type="AlphaFoldDB" id="A0A7X6HX28"/>
<organism evidence="1 2">
    <name type="scientific">Streptomyces lonarensis</name>
    <dbReference type="NCBI Taxonomy" id="700599"/>
    <lineage>
        <taxon>Bacteria</taxon>
        <taxon>Bacillati</taxon>
        <taxon>Actinomycetota</taxon>
        <taxon>Actinomycetes</taxon>
        <taxon>Kitasatosporales</taxon>
        <taxon>Streptomycetaceae</taxon>
        <taxon>Streptomyces</taxon>
    </lineage>
</organism>
<dbReference type="RefSeq" id="WP_167967452.1">
    <property type="nucleotide sequence ID" value="NZ_BHZG01000021.1"/>
</dbReference>
<dbReference type="Proteomes" id="UP000578686">
    <property type="component" value="Unassembled WGS sequence"/>
</dbReference>
<keyword evidence="2" id="KW-1185">Reference proteome</keyword>
<dbReference type="EMBL" id="JAAVJD010000002">
    <property type="protein sequence ID" value="NJQ04093.1"/>
    <property type="molecule type" value="Genomic_DNA"/>
</dbReference>